<dbReference type="InterPro" id="IPR013968">
    <property type="entry name" value="PKS_KR"/>
</dbReference>
<evidence type="ECO:0000313" key="12">
    <source>
        <dbReference type="Proteomes" id="UP001321760"/>
    </source>
</evidence>
<feature type="region of interest" description="Disordered" evidence="8">
    <location>
        <begin position="1"/>
        <end position="32"/>
    </location>
</feature>
<dbReference type="CDD" id="cd08956">
    <property type="entry name" value="KR_3_FAS_SDR_x"/>
    <property type="match status" value="1"/>
</dbReference>
<dbReference type="InterPro" id="IPR009081">
    <property type="entry name" value="PP-bd_ACP"/>
</dbReference>
<dbReference type="SMART" id="SM00823">
    <property type="entry name" value="PKS_PP"/>
    <property type="match status" value="2"/>
</dbReference>
<dbReference type="InterPro" id="IPR045851">
    <property type="entry name" value="AMP-bd_C_sf"/>
</dbReference>
<dbReference type="GO" id="GO:0006633">
    <property type="term" value="P:fatty acid biosynthetic process"/>
    <property type="evidence" value="ECO:0007669"/>
    <property type="project" value="TreeGrafter"/>
</dbReference>
<evidence type="ECO:0000256" key="7">
    <source>
        <dbReference type="ARBA" id="ARBA00023268"/>
    </source>
</evidence>
<evidence type="ECO:0000256" key="3">
    <source>
        <dbReference type="ARBA" id="ARBA00022598"/>
    </source>
</evidence>
<evidence type="ECO:0000256" key="1">
    <source>
        <dbReference type="ARBA" id="ARBA00022450"/>
    </source>
</evidence>
<dbReference type="Gene3D" id="3.30.300.30">
    <property type="match status" value="1"/>
</dbReference>
<dbReference type="InterPro" id="IPR016039">
    <property type="entry name" value="Thiolase-like"/>
</dbReference>
<dbReference type="PROSITE" id="PS52004">
    <property type="entry name" value="KS3_2"/>
    <property type="match status" value="1"/>
</dbReference>
<dbReference type="SUPFAM" id="SSF55048">
    <property type="entry name" value="Probable ACP-binding domain of malonyl-CoA ACP transacylase"/>
    <property type="match status" value="1"/>
</dbReference>
<dbReference type="PANTHER" id="PTHR43775">
    <property type="entry name" value="FATTY ACID SYNTHASE"/>
    <property type="match status" value="1"/>
</dbReference>
<feature type="domain" description="Carrier" evidence="9">
    <location>
        <begin position="541"/>
        <end position="616"/>
    </location>
</feature>
<dbReference type="GO" id="GO:0031177">
    <property type="term" value="F:phosphopantetheine binding"/>
    <property type="evidence" value="ECO:0007669"/>
    <property type="project" value="InterPro"/>
</dbReference>
<keyword evidence="5" id="KW-0808">Transferase</keyword>
<dbReference type="InterPro" id="IPR001227">
    <property type="entry name" value="Ac_transferase_dom_sf"/>
</dbReference>
<dbReference type="SUPFAM" id="SSF56801">
    <property type="entry name" value="Acetyl-CoA synthetase-like"/>
    <property type="match status" value="1"/>
</dbReference>
<dbReference type="InterPro" id="IPR000873">
    <property type="entry name" value="AMP-dep_synth/lig_dom"/>
</dbReference>
<dbReference type="Pfam" id="PF00501">
    <property type="entry name" value="AMP-binding"/>
    <property type="match status" value="1"/>
</dbReference>
<evidence type="ECO:0000259" key="10">
    <source>
        <dbReference type="PROSITE" id="PS52004"/>
    </source>
</evidence>
<dbReference type="Pfam" id="PF00550">
    <property type="entry name" value="PP-binding"/>
    <property type="match status" value="1"/>
</dbReference>
<dbReference type="SUPFAM" id="SSF51735">
    <property type="entry name" value="NAD(P)-binding Rossmann-fold domains"/>
    <property type="match status" value="3"/>
</dbReference>
<dbReference type="InterPro" id="IPR014043">
    <property type="entry name" value="Acyl_transferase_dom"/>
</dbReference>
<dbReference type="CDD" id="cd00833">
    <property type="entry name" value="PKS"/>
    <property type="match status" value="1"/>
</dbReference>
<dbReference type="Gene3D" id="3.40.47.10">
    <property type="match status" value="1"/>
</dbReference>
<evidence type="ECO:0000313" key="11">
    <source>
        <dbReference type="EMBL" id="KAK4447373.1"/>
    </source>
</evidence>
<dbReference type="GO" id="GO:0016874">
    <property type="term" value="F:ligase activity"/>
    <property type="evidence" value="ECO:0007669"/>
    <property type="project" value="UniProtKB-KW"/>
</dbReference>
<accession>A0AAV9GJ08</accession>
<keyword evidence="3" id="KW-0436">Ligase</keyword>
<evidence type="ECO:0000256" key="2">
    <source>
        <dbReference type="ARBA" id="ARBA00022553"/>
    </source>
</evidence>
<dbReference type="InterPro" id="IPR025110">
    <property type="entry name" value="AMP-bd_C"/>
</dbReference>
<dbReference type="Pfam" id="PF08659">
    <property type="entry name" value="KR"/>
    <property type="match status" value="1"/>
</dbReference>
<dbReference type="Pfam" id="PF00109">
    <property type="entry name" value="ketoacyl-synt"/>
    <property type="match status" value="1"/>
</dbReference>
<dbReference type="Gene3D" id="1.10.1200.10">
    <property type="entry name" value="ACP-like"/>
    <property type="match status" value="2"/>
</dbReference>
<dbReference type="Pfam" id="PF07993">
    <property type="entry name" value="NAD_binding_4"/>
    <property type="match status" value="1"/>
</dbReference>
<dbReference type="InterPro" id="IPR016036">
    <property type="entry name" value="Malonyl_transacylase_ACP-bd"/>
</dbReference>
<keyword evidence="2" id="KW-0597">Phosphoprotein</keyword>
<feature type="domain" description="Ketosynthase family 3 (KS3)" evidence="10">
    <location>
        <begin position="634"/>
        <end position="1064"/>
    </location>
</feature>
<dbReference type="InterPro" id="IPR010071">
    <property type="entry name" value="AA_adenyl_dom"/>
</dbReference>
<dbReference type="Pfam" id="PF13193">
    <property type="entry name" value="AMP-binding_C"/>
    <property type="match status" value="1"/>
</dbReference>
<dbReference type="InterPro" id="IPR036291">
    <property type="entry name" value="NAD(P)-bd_dom_sf"/>
</dbReference>
<evidence type="ECO:0000256" key="6">
    <source>
        <dbReference type="ARBA" id="ARBA00023002"/>
    </source>
</evidence>
<evidence type="ECO:0000256" key="8">
    <source>
        <dbReference type="SAM" id="MobiDB-lite"/>
    </source>
</evidence>
<keyword evidence="7" id="KW-0511">Multifunctional enzyme</keyword>
<dbReference type="SUPFAM" id="SSF52151">
    <property type="entry name" value="FabD/lysophospholipase-like"/>
    <property type="match status" value="1"/>
</dbReference>
<dbReference type="InterPro" id="IPR050091">
    <property type="entry name" value="PKS_NRPS_Biosynth_Enz"/>
</dbReference>
<dbReference type="SMART" id="SM00827">
    <property type="entry name" value="PKS_AT"/>
    <property type="match status" value="1"/>
</dbReference>
<dbReference type="Gene3D" id="3.40.50.720">
    <property type="entry name" value="NAD(P)-binding Rossmann-like Domain"/>
    <property type="match status" value="2"/>
</dbReference>
<dbReference type="GO" id="GO:0016491">
    <property type="term" value="F:oxidoreductase activity"/>
    <property type="evidence" value="ECO:0007669"/>
    <property type="project" value="UniProtKB-KW"/>
</dbReference>
<evidence type="ECO:0000259" key="9">
    <source>
        <dbReference type="PROSITE" id="PS50075"/>
    </source>
</evidence>
<sequence length="2550" mass="277345">MHLVSPEDDQDHWQGSTNGSYLKHASESPTSNDQVAWPVECVHDLLRHAFAKFRDKTALICGDRTLSFGELSLLTDDIARALISRRCGPGDLVGVALDRSVELVASLIAVWSVGAAYVPIDPTLPGDRIGQMLEDAAPKIVITETQTNSAFNGQTILPMDSMRSIPPPDVNGKAPGTRHSSSNLAYVMYTSGSTGKPKGVEVTHSNVNNLLRSLQNDPGCAPTDRLLAITTVSFDMSVVEIFLPLITGATVVLAKTDEVKDPSALVSLMKRYEVTMMQGTPAIWQMLLDSGWQGEPRLHKIFCGGEALSRALADRLSDCADSVWNMYGPTEVTVYASIWRVKSGESIAIGRPVENYHLYVLDDNMEPVSPGSPGELCVGGAGVAKGYRNNAQLSREKFVHDPFRSGLMYRTGDIAKVVESGDVALMGRKDGQLKVRGYRVEVGDIETAIVQHEDISAAAVICEDDRLIAFCVPRTEVHGNALPLDQRMRPWLTKLLPAYMVPSFFIELAKFPITPNGKIDRRALLELTPRAPTVSLRPAETSAVEVVGVVLDIWKAVLGHDNISIEDSFFDVGGDSVRLIRVQKKIKESLGVLVSVPHLFEHFTIRRLAAHIQGTASEEMKIIQSMARLNPGASDGIAIVGMACRLPGNITTPEEFWKLLERGGDVIGEVPKERWDADEIYDPRPDAAGKSFCKRGGFLSDIDSFDAGFFGMSPREASNLDQAQYLMLETSWEAFERAGYTMERLQSSNTGVFIGTSNILGHLALNSNGGTTLSELDGYKVTGTAGGTMSGRISYHFGLHGPTMTVDTACSSSLVATHLACNALKQGECDLALVGGVSLMMNPGLHVEFSRLRGMSPDGRCRAFSADTEGTGWSEGSTVVVLKRLSDAQRDGDTIRGAIRGSAVNHDGRSASLTTPSGSAQQRLVRTALSAANLNPHHVDYVEAHGTATKLGDPIEATALGEVFGPGRAADQPLLIGSVKSNLGHTQAAAGLVGLLKVVMAMEHSTLPQTLHISKPNVAVDWHRANVMPVMESCAWNAQENRPRRAGVSAFGIGGTNAHVIVEEPPRKATDGRGETCLPASLPFLLSADSDEALHAQAEKLYRHISSTTDSLGDVAFSLATKRTHLRKRMVLMAGDRAELLDKLDSTNSKQSLKKDASEKKLAMLFTGQGSQYAEMGKDLASTHPVFAEAIREIAAHFDSELESPLLDVMWAEPGSAAAALLDRTDFAQPALFALELALWRFWQHLSVTPEFVLGHSLGELVAAHVAGIFDLSDACRLVAARGRLMQAQAGNFAMVSIEADALEVAESVQQLGRGDVVDIALRNAPNLTVISGHREAAKAIADIFAARGRRVGTVVDGHAFHSRYLDGALAEFRAVAERVNFRPPSLRIVSSVTGTEVGPGEMESAEYWVRQMREPVLFVDAVQTLGKCKANVFLELGPDKVLCGISAACLAASAEGTTTFWLHSLTRSRDAAPPFQRSICQLHLHRIRIDWVEYFRPFGCHPVPLPTYAFQRRPAARKTNTVISQNSTLTASVDNQTPARSHAAYQYEVGWKNAPAHMSPGEALDARRIAVLIPAGWRATPLAEAFTSAAKLCKINFDVIGRVEELHKVHRAVLCFWDSDDDLDQQTKHLVPLALAQLQHIVEKPIKTPLIWVTEHAVSTGTAEENRKLKVGVGSMLWAMARSARVEYPELQIRTLDLTEKIRDRVGMESQRESVEALGAAVFQDWIPECAHRGKDLWTPSLQPISIRQPPTKQPGHRLVREGGAVLITGGTGYLGSQVARWLAQNGVRDMVLVSRKGKMAPDCSTVIDELGEMGVNVKVLAGDVGTTAEVDAVMKVFDSGDMRPLRGVIHAAGVSDSGVLSSLTPQRFETTIVPKVHGAWLLHQATIHMDLDIFVMFSSVSGVLGMPGLANYAAANAFLDTLAHIRQGLGLPAASIAYGPWAGGQGMASRLAATTNTFLSRFGLDPLTRKDGLAILEDAVGRCESPLTVGAALNLDRVRQYYADQGVLVPHILKALIPMGPLTHESKYAPAPAPKPPTHGPKEDMYSLIKATTEGQHLGHVSAAVERIVCAALGMDERGELDFHTPLTQLFDSLTAMQVRNELCILTGLPLSPTFVLSQKNLHSLSQALVLSLRQAVAQAEGGDAEEAQSHPGAIDWRKLMEGCLDRGLDFSNTKSWQPDKPKEAVLTGATGFVGAFILQQLLEKGIPTYCLVRAPTDEEAFQRIRGTLESYDLWEKGFEQLIYPLPADISKPYLGLGREDFDAISKKADTIVHAAGKVDWVHHVDTYIGPNVISAHEVLRLASCGRPKVVHLISTISTIPRHLGHELTHGDMEHGYATSKYAAERLFSAARWRGAKTCIYRLPYVTASRKNGHFRMDRGDFLHNLILGCFELGSYPWVDSDMSIVLPVDYLAEVVGSIVTRDLDRIGKDYDFVNKQAQSVPEFFQMIAKMGSGDRYLGLNHDGSGGMKELPFAEWKYKFEVYVRDAQESQLAKIAPLLDRFTEENAWTMFTRCGVGENILGETDYPAPALDENWAAKYMGCVQGRAD</sequence>
<dbReference type="Gene3D" id="3.40.50.980">
    <property type="match status" value="2"/>
</dbReference>
<dbReference type="InterPro" id="IPR016035">
    <property type="entry name" value="Acyl_Trfase/lysoPLipase"/>
</dbReference>
<dbReference type="GO" id="GO:0004312">
    <property type="term" value="F:fatty acid synthase activity"/>
    <property type="evidence" value="ECO:0007669"/>
    <property type="project" value="TreeGrafter"/>
</dbReference>
<dbReference type="FunFam" id="3.40.47.10:FF:000019">
    <property type="entry name" value="Polyketide synthase type I"/>
    <property type="match status" value="1"/>
</dbReference>
<dbReference type="Pfam" id="PF16197">
    <property type="entry name" value="KAsynt_C_assoc"/>
    <property type="match status" value="1"/>
</dbReference>
<comment type="caution">
    <text evidence="11">The sequence shown here is derived from an EMBL/GenBank/DDBJ whole genome shotgun (WGS) entry which is preliminary data.</text>
</comment>
<feature type="compositionally biased region" description="Acidic residues" evidence="8">
    <location>
        <begin position="1"/>
        <end position="10"/>
    </location>
</feature>
<dbReference type="InterPro" id="IPR013120">
    <property type="entry name" value="FAR_NAD-bd"/>
</dbReference>
<reference evidence="11" key="2">
    <citation type="submission" date="2023-05" db="EMBL/GenBank/DDBJ databases">
        <authorList>
            <consortium name="Lawrence Berkeley National Laboratory"/>
            <person name="Steindorff A."/>
            <person name="Hensen N."/>
            <person name="Bonometti L."/>
            <person name="Westerberg I."/>
            <person name="Brannstrom I.O."/>
            <person name="Guillou S."/>
            <person name="Cros-Aarteil S."/>
            <person name="Calhoun S."/>
            <person name="Haridas S."/>
            <person name="Kuo A."/>
            <person name="Mondo S."/>
            <person name="Pangilinan J."/>
            <person name="Riley R."/>
            <person name="Labutti K."/>
            <person name="Andreopoulos B."/>
            <person name="Lipzen A."/>
            <person name="Chen C."/>
            <person name="Yanf M."/>
            <person name="Daum C."/>
            <person name="Ng V."/>
            <person name="Clum A."/>
            <person name="Ohm R."/>
            <person name="Martin F."/>
            <person name="Silar P."/>
            <person name="Natvig D."/>
            <person name="Lalanne C."/>
            <person name="Gautier V."/>
            <person name="Ament-Velasquez S.L."/>
            <person name="Kruys A."/>
            <person name="Hutchinson M.I."/>
            <person name="Powell A.J."/>
            <person name="Barry K."/>
            <person name="Miller A.N."/>
            <person name="Grigoriev I.V."/>
            <person name="Debuchy R."/>
            <person name="Gladieux P."/>
            <person name="Thoren M.H."/>
            <person name="Johannesson H."/>
        </authorList>
    </citation>
    <scope>NUCLEOTIDE SEQUENCE</scope>
    <source>
        <strain evidence="11">PSN243</strain>
    </source>
</reference>
<dbReference type="SUPFAM" id="SSF47336">
    <property type="entry name" value="ACP-like"/>
    <property type="match status" value="2"/>
</dbReference>
<dbReference type="GO" id="GO:0044550">
    <property type="term" value="P:secondary metabolite biosynthetic process"/>
    <property type="evidence" value="ECO:0007669"/>
    <property type="project" value="UniProtKB-ARBA"/>
</dbReference>
<evidence type="ECO:0008006" key="13">
    <source>
        <dbReference type="Google" id="ProtNLM"/>
    </source>
</evidence>
<dbReference type="InterPro" id="IPR014031">
    <property type="entry name" value="Ketoacyl_synth_C"/>
</dbReference>
<dbReference type="InterPro" id="IPR032821">
    <property type="entry name" value="PKS_assoc"/>
</dbReference>
<dbReference type="GO" id="GO:0008168">
    <property type="term" value="F:methyltransferase activity"/>
    <property type="evidence" value="ECO:0007669"/>
    <property type="project" value="UniProtKB-KW"/>
</dbReference>
<dbReference type="NCBIfam" id="TIGR01733">
    <property type="entry name" value="AA-adenyl-dom"/>
    <property type="match status" value="1"/>
</dbReference>
<dbReference type="Gene3D" id="2.30.38.10">
    <property type="entry name" value="Luciferase, Domain 3"/>
    <property type="match status" value="1"/>
</dbReference>
<gene>
    <name evidence="11" type="ORF">QBC34DRAFT_382330</name>
</gene>
<keyword evidence="12" id="KW-1185">Reference proteome</keyword>
<keyword evidence="1" id="KW-0596">Phosphopantetheine</keyword>
<dbReference type="Gene3D" id="3.40.366.10">
    <property type="entry name" value="Malonyl-Coenzyme A Acyl Carrier Protein, domain 2"/>
    <property type="match status" value="1"/>
</dbReference>
<dbReference type="InterPro" id="IPR057326">
    <property type="entry name" value="KR_dom"/>
</dbReference>
<name>A0AAV9GJ08_9PEZI</name>
<dbReference type="InterPro" id="IPR020841">
    <property type="entry name" value="PKS_Beta-ketoAc_synthase_dom"/>
</dbReference>
<dbReference type="InterPro" id="IPR020806">
    <property type="entry name" value="PKS_PP-bd"/>
</dbReference>
<organism evidence="11 12">
    <name type="scientific">Podospora aff. communis PSN243</name>
    <dbReference type="NCBI Taxonomy" id="3040156"/>
    <lineage>
        <taxon>Eukaryota</taxon>
        <taxon>Fungi</taxon>
        <taxon>Dikarya</taxon>
        <taxon>Ascomycota</taxon>
        <taxon>Pezizomycotina</taxon>
        <taxon>Sordariomycetes</taxon>
        <taxon>Sordariomycetidae</taxon>
        <taxon>Sordariales</taxon>
        <taxon>Podosporaceae</taxon>
        <taxon>Podospora</taxon>
    </lineage>
</organism>
<reference evidence="11" key="1">
    <citation type="journal article" date="2023" name="Mol. Phylogenet. Evol.">
        <title>Genome-scale phylogeny and comparative genomics of the fungal order Sordariales.</title>
        <authorList>
            <person name="Hensen N."/>
            <person name="Bonometti L."/>
            <person name="Westerberg I."/>
            <person name="Brannstrom I.O."/>
            <person name="Guillou S."/>
            <person name="Cros-Aarteil S."/>
            <person name="Calhoun S."/>
            <person name="Haridas S."/>
            <person name="Kuo A."/>
            <person name="Mondo S."/>
            <person name="Pangilinan J."/>
            <person name="Riley R."/>
            <person name="LaButti K."/>
            <person name="Andreopoulos B."/>
            <person name="Lipzen A."/>
            <person name="Chen C."/>
            <person name="Yan M."/>
            <person name="Daum C."/>
            <person name="Ng V."/>
            <person name="Clum A."/>
            <person name="Steindorff A."/>
            <person name="Ohm R.A."/>
            <person name="Martin F."/>
            <person name="Silar P."/>
            <person name="Natvig D.O."/>
            <person name="Lalanne C."/>
            <person name="Gautier V."/>
            <person name="Ament-Velasquez S.L."/>
            <person name="Kruys A."/>
            <person name="Hutchinson M.I."/>
            <person name="Powell A.J."/>
            <person name="Barry K."/>
            <person name="Miller A.N."/>
            <person name="Grigoriev I.V."/>
            <person name="Debuchy R."/>
            <person name="Gladieux P."/>
            <person name="Hiltunen Thoren M."/>
            <person name="Johannesson H."/>
        </authorList>
    </citation>
    <scope>NUCLEOTIDE SEQUENCE</scope>
    <source>
        <strain evidence="11">PSN243</strain>
    </source>
</reference>
<dbReference type="CDD" id="cd05930">
    <property type="entry name" value="A_NRPS"/>
    <property type="match status" value="1"/>
</dbReference>
<dbReference type="InterPro" id="IPR014030">
    <property type="entry name" value="Ketoacyl_synth_N"/>
</dbReference>
<dbReference type="EMBL" id="MU865950">
    <property type="protein sequence ID" value="KAK4447373.1"/>
    <property type="molecule type" value="Genomic_DNA"/>
</dbReference>
<dbReference type="PROSITE" id="PS50075">
    <property type="entry name" value="CARRIER"/>
    <property type="match status" value="1"/>
</dbReference>
<proteinExistence type="predicted"/>
<evidence type="ECO:0000256" key="4">
    <source>
        <dbReference type="ARBA" id="ARBA00022603"/>
    </source>
</evidence>
<dbReference type="Gene3D" id="3.30.70.3290">
    <property type="match status" value="1"/>
</dbReference>
<keyword evidence="6" id="KW-0560">Oxidoreductase</keyword>
<dbReference type="InterPro" id="IPR020845">
    <property type="entry name" value="AMP-binding_CS"/>
</dbReference>
<dbReference type="SMART" id="SM00822">
    <property type="entry name" value="PKS_KR"/>
    <property type="match status" value="1"/>
</dbReference>
<dbReference type="InterPro" id="IPR036736">
    <property type="entry name" value="ACP-like_sf"/>
</dbReference>
<dbReference type="Pfam" id="PF02801">
    <property type="entry name" value="Ketoacyl-synt_C"/>
    <property type="match status" value="1"/>
</dbReference>
<dbReference type="PROSITE" id="PS00455">
    <property type="entry name" value="AMP_BINDING"/>
    <property type="match status" value="1"/>
</dbReference>
<keyword evidence="4" id="KW-0489">Methyltransferase</keyword>
<dbReference type="SUPFAM" id="SSF53901">
    <property type="entry name" value="Thiolase-like"/>
    <property type="match status" value="1"/>
</dbReference>
<dbReference type="Proteomes" id="UP001321760">
    <property type="component" value="Unassembled WGS sequence"/>
</dbReference>
<dbReference type="SMART" id="SM00825">
    <property type="entry name" value="PKS_KS"/>
    <property type="match status" value="1"/>
</dbReference>
<dbReference type="FunFam" id="3.40.50.980:FF:000001">
    <property type="entry name" value="Non-ribosomal peptide synthetase"/>
    <property type="match status" value="1"/>
</dbReference>
<dbReference type="PANTHER" id="PTHR43775:SF51">
    <property type="entry name" value="INACTIVE PHENOLPHTHIOCEROL SYNTHESIS POLYKETIDE SYNTHASE TYPE I PKS1-RELATED"/>
    <property type="match status" value="1"/>
</dbReference>
<dbReference type="GO" id="GO:0032259">
    <property type="term" value="P:methylation"/>
    <property type="evidence" value="ECO:0007669"/>
    <property type="project" value="UniProtKB-KW"/>
</dbReference>
<protein>
    <recommendedName>
        <fullName evidence="13">Polyketide synthase</fullName>
    </recommendedName>
</protein>
<dbReference type="Pfam" id="PF00698">
    <property type="entry name" value="Acyl_transf_1"/>
    <property type="match status" value="1"/>
</dbReference>
<evidence type="ECO:0000256" key="5">
    <source>
        <dbReference type="ARBA" id="ARBA00022679"/>
    </source>
</evidence>